<dbReference type="EMBL" id="DVMN01000102">
    <property type="protein sequence ID" value="HIU21707.1"/>
    <property type="molecule type" value="Genomic_DNA"/>
</dbReference>
<dbReference type="CDD" id="cd00207">
    <property type="entry name" value="fer2"/>
    <property type="match status" value="1"/>
</dbReference>
<evidence type="ECO:0000256" key="3">
    <source>
        <dbReference type="ARBA" id="ARBA00022714"/>
    </source>
</evidence>
<keyword evidence="3" id="KW-0001">2Fe-2S</keyword>
<dbReference type="InterPro" id="IPR050415">
    <property type="entry name" value="MRET"/>
</dbReference>
<dbReference type="InterPro" id="IPR012675">
    <property type="entry name" value="Beta-grasp_dom_sf"/>
</dbReference>
<dbReference type="Pfam" id="PF00111">
    <property type="entry name" value="Fer2"/>
    <property type="match status" value="1"/>
</dbReference>
<protein>
    <submittedName>
        <fullName evidence="11">2Fe-2S iron-sulfur cluster binding domain-containing protein</fullName>
    </submittedName>
</protein>
<evidence type="ECO:0000256" key="6">
    <source>
        <dbReference type="ARBA" id="ARBA00023002"/>
    </source>
</evidence>
<proteinExistence type="predicted"/>
<dbReference type="Gene3D" id="2.40.30.10">
    <property type="entry name" value="Translation factors"/>
    <property type="match status" value="1"/>
</dbReference>
<dbReference type="PROSITE" id="PS51085">
    <property type="entry name" value="2FE2S_FER_2"/>
    <property type="match status" value="1"/>
</dbReference>
<evidence type="ECO:0000259" key="9">
    <source>
        <dbReference type="PROSITE" id="PS51085"/>
    </source>
</evidence>
<keyword evidence="6" id="KW-0560">Oxidoreductase</keyword>
<dbReference type="PRINTS" id="PR00406">
    <property type="entry name" value="CYTB5RDTASE"/>
</dbReference>
<dbReference type="SUPFAM" id="SSF52343">
    <property type="entry name" value="Ferredoxin reductase-like, C-terminal NADP-linked domain"/>
    <property type="match status" value="1"/>
</dbReference>
<keyword evidence="5" id="KW-0274">FAD</keyword>
<dbReference type="PANTHER" id="PTHR47354:SF6">
    <property type="entry name" value="NADH OXIDOREDUCTASE HCR"/>
    <property type="match status" value="1"/>
</dbReference>
<organism evidence="11 12">
    <name type="scientific">Candidatus Limadaptatus stercorigallinarum</name>
    <dbReference type="NCBI Taxonomy" id="2840845"/>
    <lineage>
        <taxon>Bacteria</taxon>
        <taxon>Bacillati</taxon>
        <taxon>Bacillota</taxon>
        <taxon>Clostridia</taxon>
        <taxon>Eubacteriales</taxon>
        <taxon>Candidatus Limadaptatus</taxon>
    </lineage>
</organism>
<evidence type="ECO:0000256" key="1">
    <source>
        <dbReference type="ARBA" id="ARBA00001974"/>
    </source>
</evidence>
<dbReference type="PROSITE" id="PS51384">
    <property type="entry name" value="FAD_FR"/>
    <property type="match status" value="1"/>
</dbReference>
<feature type="domain" description="2Fe-2S ferredoxin-type" evidence="9">
    <location>
        <begin position="259"/>
        <end position="350"/>
    </location>
</feature>
<evidence type="ECO:0000256" key="4">
    <source>
        <dbReference type="ARBA" id="ARBA00022723"/>
    </source>
</evidence>
<sequence>MFENVSLAPADGGKQFVRVKAVTEHFPGLKTFTFEADGVKTRTLAPARAGNYISVTANVGGSRVTRAYTLASSPREASEDGIYISTIKKAGILSGYLLDEVKEGDVLEVSKPDGKFVYDAENDAAHVVGVAGGAGITSMLSMAKAADEGSEPFTMTLFYCVRNAFELLFTEKLDALDPRRVQVVYVVEEDTPDFAEKGVFTAEMLAKYTGGRECTLFACGGDALYGHIARELAGCASVRNMKFSANSVTDRGDMEGRVFALRVHMGGRTYDIPARAGETLMVAMERAGLKALSQCRVGECGFCRSLALSGDFTTDPAHDRRSTQDKERGIIHPCCTYPDGDAEISVPVDPAEEI</sequence>
<dbReference type="InterPro" id="IPR008333">
    <property type="entry name" value="Cbr1-like_FAD-bd_dom"/>
</dbReference>
<dbReference type="Pfam" id="PF00970">
    <property type="entry name" value="FAD_binding_6"/>
    <property type="match status" value="1"/>
</dbReference>
<evidence type="ECO:0000256" key="2">
    <source>
        <dbReference type="ARBA" id="ARBA00022630"/>
    </source>
</evidence>
<dbReference type="Gene3D" id="3.40.50.80">
    <property type="entry name" value="Nucleotide-binding domain of ferredoxin-NADP reductase (FNR) module"/>
    <property type="match status" value="1"/>
</dbReference>
<evidence type="ECO:0000313" key="11">
    <source>
        <dbReference type="EMBL" id="HIU21707.1"/>
    </source>
</evidence>
<reference evidence="11" key="1">
    <citation type="submission" date="2020-10" db="EMBL/GenBank/DDBJ databases">
        <authorList>
            <person name="Gilroy R."/>
        </authorList>
    </citation>
    <scope>NUCLEOTIDE SEQUENCE</scope>
    <source>
        <strain evidence="11">1063</strain>
    </source>
</reference>
<keyword evidence="7" id="KW-0408">Iron</keyword>
<dbReference type="AlphaFoldDB" id="A0A9D1HSW1"/>
<comment type="cofactor">
    <cofactor evidence="1">
        <name>FAD</name>
        <dbReference type="ChEBI" id="CHEBI:57692"/>
    </cofactor>
</comment>
<accession>A0A9D1HSW1</accession>
<dbReference type="GO" id="GO:0051537">
    <property type="term" value="F:2 iron, 2 sulfur cluster binding"/>
    <property type="evidence" value="ECO:0007669"/>
    <property type="project" value="UniProtKB-KW"/>
</dbReference>
<dbReference type="Proteomes" id="UP000824088">
    <property type="component" value="Unassembled WGS sequence"/>
</dbReference>
<name>A0A9D1HSW1_9FIRM</name>
<dbReference type="InterPro" id="IPR001433">
    <property type="entry name" value="OxRdtase_FAD/NAD-bd"/>
</dbReference>
<evidence type="ECO:0000256" key="8">
    <source>
        <dbReference type="ARBA" id="ARBA00023014"/>
    </source>
</evidence>
<dbReference type="SUPFAM" id="SSF54292">
    <property type="entry name" value="2Fe-2S ferredoxin-like"/>
    <property type="match status" value="1"/>
</dbReference>
<comment type="caution">
    <text evidence="11">The sequence shown here is derived from an EMBL/GenBank/DDBJ whole genome shotgun (WGS) entry which is preliminary data.</text>
</comment>
<dbReference type="Pfam" id="PF00175">
    <property type="entry name" value="NAD_binding_1"/>
    <property type="match status" value="1"/>
</dbReference>
<feature type="domain" description="FAD-binding FR-type" evidence="10">
    <location>
        <begin position="12"/>
        <end position="119"/>
    </location>
</feature>
<dbReference type="InterPro" id="IPR001041">
    <property type="entry name" value="2Fe-2S_ferredoxin-type"/>
</dbReference>
<evidence type="ECO:0000256" key="5">
    <source>
        <dbReference type="ARBA" id="ARBA00022827"/>
    </source>
</evidence>
<dbReference type="PANTHER" id="PTHR47354">
    <property type="entry name" value="NADH OXIDOREDUCTASE HCR"/>
    <property type="match status" value="1"/>
</dbReference>
<dbReference type="GO" id="GO:0046872">
    <property type="term" value="F:metal ion binding"/>
    <property type="evidence" value="ECO:0007669"/>
    <property type="project" value="UniProtKB-KW"/>
</dbReference>
<dbReference type="InterPro" id="IPR036010">
    <property type="entry name" value="2Fe-2S_ferredoxin-like_sf"/>
</dbReference>
<gene>
    <name evidence="11" type="ORF">IAD51_05715</name>
</gene>
<evidence type="ECO:0000313" key="12">
    <source>
        <dbReference type="Proteomes" id="UP000824088"/>
    </source>
</evidence>
<dbReference type="SUPFAM" id="SSF63380">
    <property type="entry name" value="Riboflavin synthase domain-like"/>
    <property type="match status" value="1"/>
</dbReference>
<keyword evidence="4" id="KW-0479">Metal-binding</keyword>
<dbReference type="InterPro" id="IPR017938">
    <property type="entry name" value="Riboflavin_synthase-like_b-brl"/>
</dbReference>
<keyword evidence="8" id="KW-0411">Iron-sulfur</keyword>
<reference evidence="11" key="2">
    <citation type="journal article" date="2021" name="PeerJ">
        <title>Extensive microbial diversity within the chicken gut microbiome revealed by metagenomics and culture.</title>
        <authorList>
            <person name="Gilroy R."/>
            <person name="Ravi A."/>
            <person name="Getino M."/>
            <person name="Pursley I."/>
            <person name="Horton D.L."/>
            <person name="Alikhan N.F."/>
            <person name="Baker D."/>
            <person name="Gharbi K."/>
            <person name="Hall N."/>
            <person name="Watson M."/>
            <person name="Adriaenssens E.M."/>
            <person name="Foster-Nyarko E."/>
            <person name="Jarju S."/>
            <person name="Secka A."/>
            <person name="Antonio M."/>
            <person name="Oren A."/>
            <person name="Chaudhuri R.R."/>
            <person name="La Ragione R."/>
            <person name="Hildebrand F."/>
            <person name="Pallen M.J."/>
        </authorList>
    </citation>
    <scope>NUCLEOTIDE SEQUENCE</scope>
    <source>
        <strain evidence="11">1063</strain>
    </source>
</reference>
<dbReference type="Gene3D" id="3.10.20.30">
    <property type="match status" value="1"/>
</dbReference>
<keyword evidence="2" id="KW-0285">Flavoprotein</keyword>
<dbReference type="InterPro" id="IPR039261">
    <property type="entry name" value="FNR_nucleotide-bd"/>
</dbReference>
<evidence type="ECO:0000259" key="10">
    <source>
        <dbReference type="PROSITE" id="PS51384"/>
    </source>
</evidence>
<dbReference type="InterPro" id="IPR017927">
    <property type="entry name" value="FAD-bd_FR_type"/>
</dbReference>
<evidence type="ECO:0000256" key="7">
    <source>
        <dbReference type="ARBA" id="ARBA00023004"/>
    </source>
</evidence>
<dbReference type="GO" id="GO:0016491">
    <property type="term" value="F:oxidoreductase activity"/>
    <property type="evidence" value="ECO:0007669"/>
    <property type="project" value="UniProtKB-KW"/>
</dbReference>